<evidence type="ECO:0000256" key="6">
    <source>
        <dbReference type="RuleBase" id="RU361157"/>
    </source>
</evidence>
<keyword evidence="9" id="KW-1185">Reference proteome</keyword>
<dbReference type="PIRSF" id="PIRSF006648">
    <property type="entry name" value="DrrB"/>
    <property type="match status" value="1"/>
</dbReference>
<reference evidence="8" key="1">
    <citation type="submission" date="2021-01" db="EMBL/GenBank/DDBJ databases">
        <title>Whole genome shotgun sequence of Sphaerimonospora thailandensis NBRC 107569.</title>
        <authorList>
            <person name="Komaki H."/>
            <person name="Tamura T."/>
        </authorList>
    </citation>
    <scope>NUCLEOTIDE SEQUENCE</scope>
    <source>
        <strain evidence="8">NBRC 107569</strain>
    </source>
</reference>
<dbReference type="Proteomes" id="UP000610966">
    <property type="component" value="Unassembled WGS sequence"/>
</dbReference>
<dbReference type="PROSITE" id="PS51012">
    <property type="entry name" value="ABC_TM2"/>
    <property type="match status" value="1"/>
</dbReference>
<keyword evidence="6" id="KW-0813">Transport</keyword>
<keyword evidence="2 6" id="KW-0812">Transmembrane</keyword>
<dbReference type="InterPro" id="IPR013525">
    <property type="entry name" value="ABC2_TM"/>
</dbReference>
<organism evidence="8 9">
    <name type="scientific">Sphaerimonospora thailandensis</name>
    <dbReference type="NCBI Taxonomy" id="795644"/>
    <lineage>
        <taxon>Bacteria</taxon>
        <taxon>Bacillati</taxon>
        <taxon>Actinomycetota</taxon>
        <taxon>Actinomycetes</taxon>
        <taxon>Streptosporangiales</taxon>
        <taxon>Streptosporangiaceae</taxon>
        <taxon>Sphaerimonospora</taxon>
    </lineage>
</organism>
<evidence type="ECO:0000259" key="7">
    <source>
        <dbReference type="PROSITE" id="PS51012"/>
    </source>
</evidence>
<evidence type="ECO:0000313" key="8">
    <source>
        <dbReference type="EMBL" id="GIH70545.1"/>
    </source>
</evidence>
<keyword evidence="4 6" id="KW-0472">Membrane</keyword>
<dbReference type="PANTHER" id="PTHR43229:SF2">
    <property type="entry name" value="NODULATION PROTEIN J"/>
    <property type="match status" value="1"/>
</dbReference>
<comment type="caution">
    <text evidence="8">The sequence shown here is derived from an EMBL/GenBank/DDBJ whole genome shotgun (WGS) entry which is preliminary data.</text>
</comment>
<dbReference type="InterPro" id="IPR000412">
    <property type="entry name" value="ABC_2_transport"/>
</dbReference>
<dbReference type="GO" id="GO:0046677">
    <property type="term" value="P:response to antibiotic"/>
    <property type="evidence" value="ECO:0007669"/>
    <property type="project" value="UniProtKB-KW"/>
</dbReference>
<name>A0A8J3R9S4_9ACTN</name>
<dbReference type="InterPro" id="IPR047817">
    <property type="entry name" value="ABC2_TM_bact-type"/>
</dbReference>
<feature type="transmembrane region" description="Helical" evidence="6">
    <location>
        <begin position="42"/>
        <end position="63"/>
    </location>
</feature>
<dbReference type="RefSeq" id="WP_204016264.1">
    <property type="nucleotide sequence ID" value="NZ_BOOG01000023.1"/>
</dbReference>
<keyword evidence="6" id="KW-1003">Cell membrane</keyword>
<dbReference type="GO" id="GO:0140359">
    <property type="term" value="F:ABC-type transporter activity"/>
    <property type="evidence" value="ECO:0007669"/>
    <property type="project" value="InterPro"/>
</dbReference>
<evidence type="ECO:0000256" key="1">
    <source>
        <dbReference type="ARBA" id="ARBA00004141"/>
    </source>
</evidence>
<comment type="subcellular location">
    <subcellularLocation>
        <location evidence="6">Cell membrane</location>
        <topology evidence="6">Multi-pass membrane protein</topology>
    </subcellularLocation>
    <subcellularLocation>
        <location evidence="1">Membrane</location>
        <topology evidence="1">Multi-pass membrane protein</topology>
    </subcellularLocation>
</comment>
<feature type="transmembrane region" description="Helical" evidence="6">
    <location>
        <begin position="75"/>
        <end position="99"/>
    </location>
</feature>
<dbReference type="PANTHER" id="PTHR43229">
    <property type="entry name" value="NODULATION PROTEIN J"/>
    <property type="match status" value="1"/>
</dbReference>
<dbReference type="GO" id="GO:0043190">
    <property type="term" value="C:ATP-binding cassette (ABC) transporter complex"/>
    <property type="evidence" value="ECO:0007669"/>
    <property type="project" value="InterPro"/>
</dbReference>
<feature type="transmembrane region" description="Helical" evidence="6">
    <location>
        <begin position="188"/>
        <end position="209"/>
    </location>
</feature>
<evidence type="ECO:0000313" key="9">
    <source>
        <dbReference type="Proteomes" id="UP000610966"/>
    </source>
</evidence>
<comment type="similarity">
    <text evidence="6">Belongs to the ABC-2 integral membrane protein family.</text>
</comment>
<dbReference type="InterPro" id="IPR051784">
    <property type="entry name" value="Nod_factor_ABC_transporter"/>
</dbReference>
<feature type="transmembrane region" description="Helical" evidence="6">
    <location>
        <begin position="120"/>
        <end position="145"/>
    </location>
</feature>
<accession>A0A8J3R9S4</accession>
<proteinExistence type="inferred from homology"/>
<dbReference type="Pfam" id="PF01061">
    <property type="entry name" value="ABC2_membrane"/>
    <property type="match status" value="1"/>
</dbReference>
<keyword evidence="3 6" id="KW-1133">Transmembrane helix</keyword>
<sequence>MTRTATAVTRTAAADRPMPSVLRLGLARGALENKMFFREKDAVIFTFSFPIILLVLFGSIFSGSMEGTGITVSQLYTAGLIGAGVMGAGFQNLGIGIAGDREDGTLKRLAGTPMPRAAYFIGKVINVLVIALLETVILLAIGVFLYDLDLPSKASSWVTFSWVFLLGVSGAALLGVAASSLPRSAKSAAAVISMPFVVLQFISGVFIPFTQMPEWLINIASIFPLKWMCQGFRSVFLGDAGAALELTKSYELDRVALILAAWLIGGLVLCLTTFRWKGRRDG</sequence>
<gene>
    <name evidence="8" type="ORF">Mth01_27980</name>
</gene>
<evidence type="ECO:0000256" key="4">
    <source>
        <dbReference type="ARBA" id="ARBA00023136"/>
    </source>
</evidence>
<evidence type="ECO:0000256" key="5">
    <source>
        <dbReference type="ARBA" id="ARBA00023251"/>
    </source>
</evidence>
<evidence type="ECO:0000256" key="2">
    <source>
        <dbReference type="ARBA" id="ARBA00022692"/>
    </source>
</evidence>
<feature type="transmembrane region" description="Helical" evidence="6">
    <location>
        <begin position="157"/>
        <end position="176"/>
    </location>
</feature>
<feature type="transmembrane region" description="Helical" evidence="6">
    <location>
        <begin position="255"/>
        <end position="274"/>
    </location>
</feature>
<keyword evidence="5" id="KW-0046">Antibiotic resistance</keyword>
<evidence type="ECO:0000256" key="3">
    <source>
        <dbReference type="ARBA" id="ARBA00022989"/>
    </source>
</evidence>
<feature type="domain" description="ABC transmembrane type-2" evidence="7">
    <location>
        <begin position="41"/>
        <end position="277"/>
    </location>
</feature>
<protein>
    <recommendedName>
        <fullName evidence="6">Transport permease protein</fullName>
    </recommendedName>
</protein>
<dbReference type="AlphaFoldDB" id="A0A8J3R9S4"/>
<dbReference type="EMBL" id="BOOG01000023">
    <property type="protein sequence ID" value="GIH70545.1"/>
    <property type="molecule type" value="Genomic_DNA"/>
</dbReference>